<keyword evidence="4" id="KW-1185">Reference proteome</keyword>
<dbReference type="AlphaFoldDB" id="A0A2G2X3E4"/>
<evidence type="ECO:0000256" key="1">
    <source>
        <dbReference type="ARBA" id="ARBA00022614"/>
    </source>
</evidence>
<dbReference type="OrthoDB" id="1357022at2759"/>
<reference evidence="4" key="2">
    <citation type="journal article" date="2017" name="J. Anim. Genet.">
        <title>Multiple reference genome sequences of hot pepper reveal the massive evolution of plant disease resistance genes by retroduplication.</title>
        <authorList>
            <person name="Kim S."/>
            <person name="Park J."/>
            <person name="Yeom S.-I."/>
            <person name="Kim Y.-M."/>
            <person name="Seo E."/>
            <person name="Kim K.-T."/>
            <person name="Kim M.-S."/>
            <person name="Lee J.M."/>
            <person name="Cheong K."/>
            <person name="Shin H.-S."/>
            <person name="Kim S.-B."/>
            <person name="Han K."/>
            <person name="Lee J."/>
            <person name="Park M."/>
            <person name="Lee H.-A."/>
            <person name="Lee H.-Y."/>
            <person name="Lee Y."/>
            <person name="Oh S."/>
            <person name="Lee J.H."/>
            <person name="Choi E."/>
            <person name="Choi E."/>
            <person name="Lee S.E."/>
            <person name="Jeon J."/>
            <person name="Kim H."/>
            <person name="Choi G."/>
            <person name="Song H."/>
            <person name="Lee J."/>
            <person name="Lee S.-C."/>
            <person name="Kwon J.-K."/>
            <person name="Lee H.-Y."/>
            <person name="Koo N."/>
            <person name="Hong Y."/>
            <person name="Kim R.W."/>
            <person name="Kang W.-H."/>
            <person name="Huh J.H."/>
            <person name="Kang B.-C."/>
            <person name="Yang T.-J."/>
            <person name="Lee Y.-H."/>
            <person name="Bennetzen J.L."/>
            <person name="Choi D."/>
        </authorList>
    </citation>
    <scope>NUCLEOTIDE SEQUENCE [LARGE SCALE GENOMIC DNA]</scope>
    <source>
        <strain evidence="4">cv. PBC81</strain>
    </source>
</reference>
<dbReference type="PANTHER" id="PTHR23155">
    <property type="entry name" value="DISEASE RESISTANCE PROTEIN RP"/>
    <property type="match status" value="1"/>
</dbReference>
<dbReference type="Gene3D" id="1.10.8.430">
    <property type="entry name" value="Helical domain of apoptotic protease-activating factors"/>
    <property type="match status" value="1"/>
</dbReference>
<dbReference type="FunFam" id="1.10.8.430:FF:000003">
    <property type="entry name" value="Probable disease resistance protein At5g66910"/>
    <property type="match status" value="1"/>
</dbReference>
<dbReference type="PANTHER" id="PTHR23155:SF1152">
    <property type="entry name" value="AAA+ ATPASE DOMAIN-CONTAINING PROTEIN"/>
    <property type="match status" value="1"/>
</dbReference>
<evidence type="ECO:0000256" key="2">
    <source>
        <dbReference type="ARBA" id="ARBA00022821"/>
    </source>
</evidence>
<dbReference type="GO" id="GO:0016020">
    <property type="term" value="C:membrane"/>
    <property type="evidence" value="ECO:0007669"/>
    <property type="project" value="UniProtKB-SubCell"/>
</dbReference>
<keyword evidence="2" id="KW-0611">Plant defense</keyword>
<name>A0A2G2X3E4_CAPBA</name>
<evidence type="ECO:0000313" key="4">
    <source>
        <dbReference type="Proteomes" id="UP000224567"/>
    </source>
</evidence>
<comment type="caution">
    <text evidence="3">The sequence shown here is derived from an EMBL/GenBank/DDBJ whole genome shotgun (WGS) entry which is preliminary data.</text>
</comment>
<dbReference type="InterPro" id="IPR044974">
    <property type="entry name" value="Disease_R_plants"/>
</dbReference>
<dbReference type="EMBL" id="MLFT02000003">
    <property type="protein sequence ID" value="PHT52005.1"/>
    <property type="molecule type" value="Genomic_DNA"/>
</dbReference>
<dbReference type="GO" id="GO:0005737">
    <property type="term" value="C:cytoplasm"/>
    <property type="evidence" value="ECO:0007669"/>
    <property type="project" value="UniProtKB-SubCell"/>
</dbReference>
<protein>
    <submittedName>
        <fullName evidence="3">Uncharacterized protein</fullName>
    </submittedName>
</protein>
<dbReference type="GO" id="GO:0098542">
    <property type="term" value="P:defense response to other organism"/>
    <property type="evidence" value="ECO:0007669"/>
    <property type="project" value="TreeGrafter"/>
</dbReference>
<dbReference type="GO" id="GO:0005524">
    <property type="term" value="F:ATP binding"/>
    <property type="evidence" value="ECO:0007669"/>
    <property type="project" value="UniProtKB-KW"/>
</dbReference>
<accession>A0A2G2X3E4</accession>
<dbReference type="SUPFAM" id="SSF52540">
    <property type="entry name" value="P-loop containing nucleoside triphosphate hydrolases"/>
    <property type="match status" value="1"/>
</dbReference>
<evidence type="ECO:0000313" key="3">
    <source>
        <dbReference type="EMBL" id="PHT52005.1"/>
    </source>
</evidence>
<reference evidence="3 4" key="1">
    <citation type="journal article" date="2017" name="Genome Biol.">
        <title>New reference genome sequences of hot pepper reveal the massive evolution of plant disease-resistance genes by retroduplication.</title>
        <authorList>
            <person name="Kim S."/>
            <person name="Park J."/>
            <person name="Yeom S.I."/>
            <person name="Kim Y.M."/>
            <person name="Seo E."/>
            <person name="Kim K.T."/>
            <person name="Kim M.S."/>
            <person name="Lee J.M."/>
            <person name="Cheong K."/>
            <person name="Shin H.S."/>
            <person name="Kim S.B."/>
            <person name="Han K."/>
            <person name="Lee J."/>
            <person name="Park M."/>
            <person name="Lee H.A."/>
            <person name="Lee H.Y."/>
            <person name="Lee Y."/>
            <person name="Oh S."/>
            <person name="Lee J.H."/>
            <person name="Choi E."/>
            <person name="Choi E."/>
            <person name="Lee S.E."/>
            <person name="Jeon J."/>
            <person name="Kim H."/>
            <person name="Choi G."/>
            <person name="Song H."/>
            <person name="Lee J."/>
            <person name="Lee S.C."/>
            <person name="Kwon J.K."/>
            <person name="Lee H.Y."/>
            <person name="Koo N."/>
            <person name="Hong Y."/>
            <person name="Kim R.W."/>
            <person name="Kang W.H."/>
            <person name="Huh J.H."/>
            <person name="Kang B.C."/>
            <person name="Yang T.J."/>
            <person name="Lee Y.H."/>
            <person name="Bennetzen J.L."/>
            <person name="Choi D."/>
        </authorList>
    </citation>
    <scope>NUCLEOTIDE SEQUENCE [LARGE SCALE GENOMIC DNA]</scope>
    <source>
        <strain evidence="4">cv. PBC81</strain>
    </source>
</reference>
<keyword evidence="1" id="KW-0433">Leucine-rich repeat</keyword>
<dbReference type="STRING" id="33114.A0A2G2X3E4"/>
<dbReference type="InterPro" id="IPR027417">
    <property type="entry name" value="P-loop_NTPase"/>
</dbReference>
<organism evidence="3 4">
    <name type="scientific">Capsicum baccatum</name>
    <name type="common">Peruvian pepper</name>
    <dbReference type="NCBI Taxonomy" id="33114"/>
    <lineage>
        <taxon>Eukaryota</taxon>
        <taxon>Viridiplantae</taxon>
        <taxon>Streptophyta</taxon>
        <taxon>Embryophyta</taxon>
        <taxon>Tracheophyta</taxon>
        <taxon>Spermatophyta</taxon>
        <taxon>Magnoliopsida</taxon>
        <taxon>eudicotyledons</taxon>
        <taxon>Gunneridae</taxon>
        <taxon>Pentapetalae</taxon>
        <taxon>asterids</taxon>
        <taxon>lamiids</taxon>
        <taxon>Solanales</taxon>
        <taxon>Solanaceae</taxon>
        <taxon>Solanoideae</taxon>
        <taxon>Capsiceae</taxon>
        <taxon>Capsicum</taxon>
    </lineage>
</organism>
<sequence>MGFMDRDESWNLFKSAVFSNEALSSEYETIGKHIAEKCHGLPLSIVVVAGLLKSKRTTEDWKSVVKDVKSFITTDPDEQCSRVLGLSYNHLTSDLNACLLNFVIFQKTLIFQ</sequence>
<gene>
    <name evidence="3" type="ORF">CQW23_06467</name>
</gene>
<dbReference type="Proteomes" id="UP000224567">
    <property type="component" value="Unassembled WGS sequence"/>
</dbReference>
<dbReference type="GO" id="GO:0043531">
    <property type="term" value="F:ADP binding"/>
    <property type="evidence" value="ECO:0007669"/>
    <property type="project" value="InterPro"/>
</dbReference>
<dbReference type="InterPro" id="IPR042197">
    <property type="entry name" value="Apaf_helical"/>
</dbReference>
<proteinExistence type="predicted"/>